<proteinExistence type="predicted"/>
<dbReference type="RefSeq" id="WP_169262082.1">
    <property type="nucleotide sequence ID" value="NZ_WTVQ01000045.1"/>
</dbReference>
<protein>
    <submittedName>
        <fullName evidence="1">SUF system Fe-S cluster assembly regulator</fullName>
    </submittedName>
</protein>
<evidence type="ECO:0000313" key="1">
    <source>
        <dbReference type="EMBL" id="NMG76946.1"/>
    </source>
</evidence>
<dbReference type="InterPro" id="IPR036388">
    <property type="entry name" value="WH-like_DNA-bd_sf"/>
</dbReference>
<dbReference type="NCBIfam" id="TIGR02944">
    <property type="entry name" value="suf_reg_Xantho"/>
    <property type="match status" value="1"/>
</dbReference>
<name>A0ABX1QIL4_9RHOO</name>
<dbReference type="SUPFAM" id="SSF46785">
    <property type="entry name" value="Winged helix' DNA-binding domain"/>
    <property type="match status" value="1"/>
</dbReference>
<keyword evidence="2" id="KW-1185">Reference proteome</keyword>
<sequence length="153" mass="16316">MLRLSKLGDYGTVMMAHMAREPSRVFSAAEVAAAVGVGLPTVSKLLKILARNGLLVSHRGTKGGYTLARSPGEISIAQIIDAVEGTVGMTECSVTVGLCAQEPRCLARGSWLRINQVVRSALEGVRLAEFAQPVATRIDLRVMHAGRRFDAAD</sequence>
<dbReference type="InterPro" id="IPR000944">
    <property type="entry name" value="Tscrpt_reg_Rrf2"/>
</dbReference>
<comment type="caution">
    <text evidence="1">The sequence shown here is derived from an EMBL/GenBank/DDBJ whole genome shotgun (WGS) entry which is preliminary data.</text>
</comment>
<dbReference type="InterPro" id="IPR030489">
    <property type="entry name" value="TR_Rrf2-type_CS"/>
</dbReference>
<dbReference type="NCBIfam" id="TIGR00738">
    <property type="entry name" value="rrf2_super"/>
    <property type="match status" value="1"/>
</dbReference>
<organism evidence="1 2">
    <name type="scientific">Aromatoleum diolicum</name>
    <dbReference type="NCBI Taxonomy" id="75796"/>
    <lineage>
        <taxon>Bacteria</taxon>
        <taxon>Pseudomonadati</taxon>
        <taxon>Pseudomonadota</taxon>
        <taxon>Betaproteobacteria</taxon>
        <taxon>Rhodocyclales</taxon>
        <taxon>Rhodocyclaceae</taxon>
        <taxon>Aromatoleum</taxon>
    </lineage>
</organism>
<evidence type="ECO:0000313" key="2">
    <source>
        <dbReference type="Proteomes" id="UP000648984"/>
    </source>
</evidence>
<dbReference type="PROSITE" id="PS51197">
    <property type="entry name" value="HTH_RRF2_2"/>
    <property type="match status" value="1"/>
</dbReference>
<dbReference type="PANTHER" id="PTHR33221">
    <property type="entry name" value="WINGED HELIX-TURN-HELIX TRANSCRIPTIONAL REGULATOR, RRF2 FAMILY"/>
    <property type="match status" value="1"/>
</dbReference>
<accession>A0ABX1QIL4</accession>
<dbReference type="InterPro" id="IPR014290">
    <property type="entry name" value="SUF_FeS_clus_asmbl_reg"/>
</dbReference>
<dbReference type="PROSITE" id="PS01332">
    <property type="entry name" value="HTH_RRF2_1"/>
    <property type="match status" value="1"/>
</dbReference>
<dbReference type="EMBL" id="WTVQ01000045">
    <property type="protein sequence ID" value="NMG76946.1"/>
    <property type="molecule type" value="Genomic_DNA"/>
</dbReference>
<dbReference type="Proteomes" id="UP000648984">
    <property type="component" value="Unassembled WGS sequence"/>
</dbReference>
<dbReference type="PANTHER" id="PTHR33221:SF2">
    <property type="entry name" value="TRANSCRIPTIONAL REGULATOR"/>
    <property type="match status" value="1"/>
</dbReference>
<gene>
    <name evidence="1" type="ORF">GPA25_19525</name>
</gene>
<dbReference type="Pfam" id="PF02082">
    <property type="entry name" value="Rrf2"/>
    <property type="match status" value="1"/>
</dbReference>
<dbReference type="InterPro" id="IPR036390">
    <property type="entry name" value="WH_DNA-bd_sf"/>
</dbReference>
<reference evidence="1 2" key="1">
    <citation type="submission" date="2019-12" db="EMBL/GenBank/DDBJ databases">
        <title>Comparative genomics gives insights into the taxonomy of the Azoarcus-Aromatoleum group and reveals separate origins of nif in the plant-associated Azoarcus and non-plant-associated Aromatoleum sub-groups.</title>
        <authorList>
            <person name="Lafos M."/>
            <person name="Maluk M."/>
            <person name="Batista M."/>
            <person name="Junghare M."/>
            <person name="Carmona M."/>
            <person name="Faoro H."/>
            <person name="Cruz L.M."/>
            <person name="Battistoni F."/>
            <person name="De Souza E."/>
            <person name="Pedrosa F."/>
            <person name="Chen W.-M."/>
            <person name="Poole P.S."/>
            <person name="Dixon R.A."/>
            <person name="James E.K."/>
        </authorList>
    </citation>
    <scope>NUCLEOTIDE SEQUENCE [LARGE SCALE GENOMIC DNA]</scope>
    <source>
        <strain evidence="1 2">22Lin</strain>
    </source>
</reference>
<dbReference type="Gene3D" id="1.10.10.10">
    <property type="entry name" value="Winged helix-like DNA-binding domain superfamily/Winged helix DNA-binding domain"/>
    <property type="match status" value="1"/>
</dbReference>